<evidence type="ECO:0000313" key="2">
    <source>
        <dbReference type="Proteomes" id="UP000784128"/>
    </source>
</evidence>
<evidence type="ECO:0000313" key="1">
    <source>
        <dbReference type="EMBL" id="MBT1070827.1"/>
    </source>
</evidence>
<organism evidence="1 2">
    <name type="scientific">Pelotalea chapellei</name>
    <dbReference type="NCBI Taxonomy" id="44671"/>
    <lineage>
        <taxon>Bacteria</taxon>
        <taxon>Pseudomonadati</taxon>
        <taxon>Thermodesulfobacteriota</taxon>
        <taxon>Desulfuromonadia</taxon>
        <taxon>Geobacterales</taxon>
        <taxon>Geobacteraceae</taxon>
        <taxon>Pelotalea</taxon>
    </lineage>
</organism>
<dbReference type="EMBL" id="JAHDYS010000002">
    <property type="protein sequence ID" value="MBT1070827.1"/>
    <property type="molecule type" value="Genomic_DNA"/>
</dbReference>
<proteinExistence type="predicted"/>
<dbReference type="RefSeq" id="WP_214296533.1">
    <property type="nucleotide sequence ID" value="NZ_JAHDYS010000002.1"/>
</dbReference>
<protein>
    <submittedName>
        <fullName evidence="1">Uncharacterized protein</fullName>
    </submittedName>
</protein>
<accession>A0ABS5U5A4</accession>
<sequence>MQIKIIIFTLVSILNCLNVLAIENPPIKAKVNPIDETIAKKFIRNNAGHINLKNLKSSVNIEPEQSFKINIRSKDIYIVSAHRRTPSDDNLFTCSVLLFDQSGVIKSAFDTMGNDDEKRPWYCDYVEAMSFKDYYLDGSLKIIGLYRGTAPSSEHFILPVIMKLNFNKPSLEIDEELTSKLEDADVTTIQGVRSYLKKHEKKD</sequence>
<dbReference type="Proteomes" id="UP000784128">
    <property type="component" value="Unassembled WGS sequence"/>
</dbReference>
<keyword evidence="2" id="KW-1185">Reference proteome</keyword>
<gene>
    <name evidence="1" type="ORF">KJB30_03440</name>
</gene>
<reference evidence="1 2" key="1">
    <citation type="submission" date="2021-05" db="EMBL/GenBank/DDBJ databases">
        <title>The draft genome of Geobacter chapellei DSM 13688.</title>
        <authorList>
            <person name="Xu Z."/>
            <person name="Masuda Y."/>
            <person name="Itoh H."/>
            <person name="Senoo K."/>
        </authorList>
    </citation>
    <scope>NUCLEOTIDE SEQUENCE [LARGE SCALE GENOMIC DNA]</scope>
    <source>
        <strain evidence="1 2">DSM 13688</strain>
    </source>
</reference>
<name>A0ABS5U5A4_9BACT</name>
<comment type="caution">
    <text evidence="1">The sequence shown here is derived from an EMBL/GenBank/DDBJ whole genome shotgun (WGS) entry which is preliminary data.</text>
</comment>